<comment type="caution">
    <text evidence="2">The sequence shown here is derived from an EMBL/GenBank/DDBJ whole genome shotgun (WGS) entry which is preliminary data.</text>
</comment>
<reference evidence="2 3" key="1">
    <citation type="submission" date="2024-01" db="EMBL/GenBank/DDBJ databases">
        <title>The complete chloroplast genome sequence of Lithospermum erythrorhizon: insights into the phylogenetic relationship among Boraginaceae species and the maternal lineages of purple gromwells.</title>
        <authorList>
            <person name="Okada T."/>
            <person name="Watanabe K."/>
        </authorList>
    </citation>
    <scope>NUCLEOTIDE SEQUENCE [LARGE SCALE GENOMIC DNA]</scope>
</reference>
<accession>A0AAV3PJI7</accession>
<organism evidence="2 3">
    <name type="scientific">Lithospermum erythrorhizon</name>
    <name type="common">Purple gromwell</name>
    <name type="synonym">Lithospermum officinale var. erythrorhizon</name>
    <dbReference type="NCBI Taxonomy" id="34254"/>
    <lineage>
        <taxon>Eukaryota</taxon>
        <taxon>Viridiplantae</taxon>
        <taxon>Streptophyta</taxon>
        <taxon>Embryophyta</taxon>
        <taxon>Tracheophyta</taxon>
        <taxon>Spermatophyta</taxon>
        <taxon>Magnoliopsida</taxon>
        <taxon>eudicotyledons</taxon>
        <taxon>Gunneridae</taxon>
        <taxon>Pentapetalae</taxon>
        <taxon>asterids</taxon>
        <taxon>lamiids</taxon>
        <taxon>Boraginales</taxon>
        <taxon>Boraginaceae</taxon>
        <taxon>Boraginoideae</taxon>
        <taxon>Lithospermeae</taxon>
        <taxon>Lithospermum</taxon>
    </lineage>
</organism>
<evidence type="ECO:0000256" key="1">
    <source>
        <dbReference type="SAM" id="MobiDB-lite"/>
    </source>
</evidence>
<evidence type="ECO:0000313" key="2">
    <source>
        <dbReference type="EMBL" id="GAA0151912.1"/>
    </source>
</evidence>
<dbReference type="AlphaFoldDB" id="A0AAV3PJI7"/>
<proteinExistence type="predicted"/>
<keyword evidence="3" id="KW-1185">Reference proteome</keyword>
<evidence type="ECO:0000313" key="3">
    <source>
        <dbReference type="Proteomes" id="UP001454036"/>
    </source>
</evidence>
<sequence length="204" mass="22140">MHGLKGDSSSGGVVLKPTVDDFVKDTMFEGMDASIPDVVDTEPMTAKAVDGGDIPSVTNTNAESVEKEARPTVGQGVDDTLDVDIHEVIPEDDGKKKKSKKREHKKSDEAGETSEPKKNLSKEERAAKRASKAEKKAKRAAEKAEEAEAAENVPEEAKESVPEEMMPSVIQPTADEEWLPEHEPQGDNAEETQESDEEDIAICL</sequence>
<name>A0AAV3PJI7_LITER</name>
<feature type="compositionally biased region" description="Basic and acidic residues" evidence="1">
    <location>
        <begin position="83"/>
        <end position="95"/>
    </location>
</feature>
<feature type="compositionally biased region" description="Basic and acidic residues" evidence="1">
    <location>
        <begin position="105"/>
        <end position="146"/>
    </location>
</feature>
<protein>
    <submittedName>
        <fullName evidence="2">Uncharacterized protein</fullName>
    </submittedName>
</protein>
<dbReference type="EMBL" id="BAABME010001876">
    <property type="protein sequence ID" value="GAA0151912.1"/>
    <property type="molecule type" value="Genomic_DNA"/>
</dbReference>
<feature type="compositionally biased region" description="Acidic residues" evidence="1">
    <location>
        <begin position="188"/>
        <end position="204"/>
    </location>
</feature>
<gene>
    <name evidence="2" type="ORF">LIER_10527</name>
</gene>
<feature type="region of interest" description="Disordered" evidence="1">
    <location>
        <begin position="46"/>
        <end position="204"/>
    </location>
</feature>
<dbReference type="Proteomes" id="UP001454036">
    <property type="component" value="Unassembled WGS sequence"/>
</dbReference>